<organism evidence="1 2">
    <name type="scientific">Microcystis panniformis FACHB-1757</name>
    <dbReference type="NCBI Taxonomy" id="1638788"/>
    <lineage>
        <taxon>Bacteria</taxon>
        <taxon>Bacillati</taxon>
        <taxon>Cyanobacteriota</taxon>
        <taxon>Cyanophyceae</taxon>
        <taxon>Oscillatoriophycideae</taxon>
        <taxon>Chroococcales</taxon>
        <taxon>Microcystaceae</taxon>
        <taxon>Microcystis</taxon>
    </lineage>
</organism>
<protein>
    <submittedName>
        <fullName evidence="1">Type I restriction-modification system DNA-methyltransferase subunit M</fullName>
    </submittedName>
</protein>
<sequence length="41" mass="4585">MNAPATFFDKILTFAGDEIRPEYQPRSIGLIPPSVGKLCYQ</sequence>
<accession>A0A0K1S3B4</accession>
<dbReference type="GO" id="GO:0008168">
    <property type="term" value="F:methyltransferase activity"/>
    <property type="evidence" value="ECO:0007669"/>
    <property type="project" value="UniProtKB-KW"/>
</dbReference>
<keyword evidence="1" id="KW-0489">Methyltransferase</keyword>
<dbReference type="PATRIC" id="fig|1638788.3.peg.3504"/>
<dbReference type="GO" id="GO:0032259">
    <property type="term" value="P:methylation"/>
    <property type="evidence" value="ECO:0007669"/>
    <property type="project" value="UniProtKB-KW"/>
</dbReference>
<dbReference type="Proteomes" id="UP000068167">
    <property type="component" value="Chromosome"/>
</dbReference>
<evidence type="ECO:0000313" key="1">
    <source>
        <dbReference type="EMBL" id="AKV68476.1"/>
    </source>
</evidence>
<gene>
    <name evidence="1" type="ORF">VL20_3471</name>
</gene>
<dbReference type="AlphaFoldDB" id="A0A0K1S3B4"/>
<name>A0A0K1S3B4_9CHRO</name>
<keyword evidence="1" id="KW-0808">Transferase</keyword>
<keyword evidence="2" id="KW-1185">Reference proteome</keyword>
<evidence type="ECO:0000313" key="2">
    <source>
        <dbReference type="Proteomes" id="UP000068167"/>
    </source>
</evidence>
<proteinExistence type="predicted"/>
<dbReference type="KEGG" id="mpk:VL20_3471"/>
<dbReference type="EMBL" id="CP011339">
    <property type="protein sequence ID" value="AKV68476.1"/>
    <property type="molecule type" value="Genomic_DNA"/>
</dbReference>
<reference evidence="1 2" key="1">
    <citation type="journal article" date="2016" name="Stand. Genomic Sci.">
        <title>Complete genome sequence and genomic characterization of Microcystis panniformis FACHB 1757 by third-generation sequencing.</title>
        <authorList>
            <person name="Zhang J.Y."/>
            <person name="Guan R."/>
            <person name="Zhang H.J."/>
            <person name="Li H."/>
            <person name="Xiao P."/>
            <person name="Yu G.L."/>
            <person name="Du L."/>
            <person name="Cao D.M."/>
            <person name="Zhu B.C."/>
            <person name="Li R.H."/>
            <person name="Lu Z.H."/>
        </authorList>
    </citation>
    <scope>NUCLEOTIDE SEQUENCE [LARGE SCALE GENOMIC DNA]</scope>
    <source>
        <strain evidence="1 2">FACHB-1757</strain>
    </source>
</reference>